<keyword evidence="4" id="KW-1185">Reference proteome</keyword>
<dbReference type="EMBL" id="JACEIK010011463">
    <property type="protein sequence ID" value="MCE3215688.1"/>
    <property type="molecule type" value="Genomic_DNA"/>
</dbReference>
<keyword evidence="1" id="KW-0175">Coiled coil</keyword>
<accession>A0ABS8WUH1</accession>
<evidence type="ECO:0000256" key="2">
    <source>
        <dbReference type="SAM" id="MobiDB-lite"/>
    </source>
</evidence>
<comment type="caution">
    <text evidence="3">The sequence shown here is derived from an EMBL/GenBank/DDBJ whole genome shotgun (WGS) entry which is preliminary data.</text>
</comment>
<protein>
    <recommendedName>
        <fullName evidence="5">RAB6-interacting golgin</fullName>
    </recommendedName>
</protein>
<proteinExistence type="predicted"/>
<evidence type="ECO:0000256" key="1">
    <source>
        <dbReference type="SAM" id="Coils"/>
    </source>
</evidence>
<feature type="region of interest" description="Disordered" evidence="2">
    <location>
        <begin position="1"/>
        <end position="29"/>
    </location>
</feature>
<evidence type="ECO:0000313" key="4">
    <source>
        <dbReference type="Proteomes" id="UP000823775"/>
    </source>
</evidence>
<sequence length="137" mass="15539">MNRNAPNELSINQTVNGVSDGQVSDANNGHERVQQLPQMLFKRHNVAENTPFSDSITRSTLHDKDMEAARKELSIAAGERLSNAMFEEHKKIEKVSSIRQSLSEVKEEIEKLRRKEKDLEVLLEATEKEIEEAKLGV</sequence>
<feature type="coiled-coil region" evidence="1">
    <location>
        <begin position="95"/>
        <end position="136"/>
    </location>
</feature>
<dbReference type="Proteomes" id="UP000823775">
    <property type="component" value="Unassembled WGS sequence"/>
</dbReference>
<reference evidence="3 4" key="1">
    <citation type="journal article" date="2021" name="BMC Genomics">
        <title>Datura genome reveals duplications of psychoactive alkaloid biosynthetic genes and high mutation rate following tissue culture.</title>
        <authorList>
            <person name="Rajewski A."/>
            <person name="Carter-House D."/>
            <person name="Stajich J."/>
            <person name="Litt A."/>
        </authorList>
    </citation>
    <scope>NUCLEOTIDE SEQUENCE [LARGE SCALE GENOMIC DNA]</scope>
    <source>
        <strain evidence="3">AR-01</strain>
    </source>
</reference>
<organism evidence="3 4">
    <name type="scientific">Datura stramonium</name>
    <name type="common">Jimsonweed</name>
    <name type="synonym">Common thornapple</name>
    <dbReference type="NCBI Taxonomy" id="4076"/>
    <lineage>
        <taxon>Eukaryota</taxon>
        <taxon>Viridiplantae</taxon>
        <taxon>Streptophyta</taxon>
        <taxon>Embryophyta</taxon>
        <taxon>Tracheophyta</taxon>
        <taxon>Spermatophyta</taxon>
        <taxon>Magnoliopsida</taxon>
        <taxon>eudicotyledons</taxon>
        <taxon>Gunneridae</taxon>
        <taxon>Pentapetalae</taxon>
        <taxon>asterids</taxon>
        <taxon>lamiids</taxon>
        <taxon>Solanales</taxon>
        <taxon>Solanaceae</taxon>
        <taxon>Solanoideae</taxon>
        <taxon>Datureae</taxon>
        <taxon>Datura</taxon>
    </lineage>
</organism>
<evidence type="ECO:0000313" key="3">
    <source>
        <dbReference type="EMBL" id="MCE3215688.1"/>
    </source>
</evidence>
<name>A0ABS8WUH1_DATST</name>
<feature type="compositionally biased region" description="Polar residues" evidence="2">
    <location>
        <begin position="1"/>
        <end position="27"/>
    </location>
</feature>
<gene>
    <name evidence="3" type="ORF">HAX54_003204</name>
</gene>
<evidence type="ECO:0008006" key="5">
    <source>
        <dbReference type="Google" id="ProtNLM"/>
    </source>
</evidence>